<keyword evidence="8" id="KW-1185">Reference proteome</keyword>
<dbReference type="EMBL" id="VXBD01012222">
    <property type="protein sequence ID" value="NXN17097.1"/>
    <property type="molecule type" value="Genomic_DNA"/>
</dbReference>
<dbReference type="Proteomes" id="UP000557230">
    <property type="component" value="Unassembled WGS sequence"/>
</dbReference>
<comment type="subcellular location">
    <subcellularLocation>
        <location evidence="1 6">Membrane</location>
        <topology evidence="1 6">Multi-pass membrane protein</topology>
    </subcellularLocation>
</comment>
<evidence type="ECO:0000256" key="3">
    <source>
        <dbReference type="ARBA" id="ARBA00022692"/>
    </source>
</evidence>
<organism evidence="7 8">
    <name type="scientific">Indicator maculatus</name>
    <name type="common">spotted honeyguide</name>
    <dbReference type="NCBI Taxonomy" id="545262"/>
    <lineage>
        <taxon>Eukaryota</taxon>
        <taxon>Metazoa</taxon>
        <taxon>Chordata</taxon>
        <taxon>Craniata</taxon>
        <taxon>Vertebrata</taxon>
        <taxon>Euteleostomi</taxon>
        <taxon>Archelosauria</taxon>
        <taxon>Archosauria</taxon>
        <taxon>Dinosauria</taxon>
        <taxon>Saurischia</taxon>
        <taxon>Theropoda</taxon>
        <taxon>Coelurosauria</taxon>
        <taxon>Aves</taxon>
        <taxon>Neognathae</taxon>
        <taxon>Neoaves</taxon>
        <taxon>Telluraves</taxon>
        <taxon>Coraciimorphae</taxon>
        <taxon>Piciformes</taxon>
        <taxon>Indicatoridae</taxon>
        <taxon>Indicator</taxon>
    </lineage>
</organism>
<feature type="transmembrane region" description="Helical" evidence="6">
    <location>
        <begin position="41"/>
        <end position="67"/>
    </location>
</feature>
<dbReference type="AlphaFoldDB" id="A0A7L1GT62"/>
<dbReference type="PANTHER" id="PTHR19282">
    <property type="entry name" value="TETRASPANIN"/>
    <property type="match status" value="1"/>
</dbReference>
<accession>A0A7L1GT62</accession>
<gene>
    <name evidence="7" type="primary">Tspan3_1</name>
    <name evidence="7" type="ORF">INDMAC_R08621</name>
</gene>
<name>A0A7L1GT62_9PICI</name>
<evidence type="ECO:0000313" key="8">
    <source>
        <dbReference type="Proteomes" id="UP000557230"/>
    </source>
</evidence>
<evidence type="ECO:0000256" key="2">
    <source>
        <dbReference type="ARBA" id="ARBA00006840"/>
    </source>
</evidence>
<proteinExistence type="inferred from homology"/>
<keyword evidence="5 6" id="KW-0472">Membrane</keyword>
<dbReference type="SUPFAM" id="SSF48652">
    <property type="entry name" value="Tetraspanin"/>
    <property type="match status" value="1"/>
</dbReference>
<dbReference type="Gene3D" id="1.10.1450.10">
    <property type="entry name" value="Tetraspanin"/>
    <property type="match status" value="1"/>
</dbReference>
<feature type="non-terminal residue" evidence="7">
    <location>
        <position position="1"/>
    </location>
</feature>
<evidence type="ECO:0000256" key="6">
    <source>
        <dbReference type="RuleBase" id="RU361218"/>
    </source>
</evidence>
<dbReference type="PIRSF" id="PIRSF002419">
    <property type="entry name" value="Tetraspanin"/>
    <property type="match status" value="1"/>
</dbReference>
<dbReference type="OrthoDB" id="10033535at2759"/>
<feature type="transmembrane region" description="Helical" evidence="6">
    <location>
        <begin position="205"/>
        <end position="230"/>
    </location>
</feature>
<dbReference type="PANTHER" id="PTHR19282:SF477">
    <property type="entry name" value="TETRASPANIN"/>
    <property type="match status" value="1"/>
</dbReference>
<feature type="non-terminal residue" evidence="7">
    <location>
        <position position="242"/>
    </location>
</feature>
<feature type="transmembrane region" description="Helical" evidence="6">
    <location>
        <begin position="79"/>
        <end position="100"/>
    </location>
</feature>
<evidence type="ECO:0000256" key="5">
    <source>
        <dbReference type="ARBA" id="ARBA00023136"/>
    </source>
</evidence>
<dbReference type="GO" id="GO:0005886">
    <property type="term" value="C:plasma membrane"/>
    <property type="evidence" value="ECO:0007669"/>
    <property type="project" value="TreeGrafter"/>
</dbReference>
<reference evidence="7 8" key="1">
    <citation type="submission" date="2019-09" db="EMBL/GenBank/DDBJ databases">
        <title>Bird 10,000 Genomes (B10K) Project - Family phase.</title>
        <authorList>
            <person name="Zhang G."/>
        </authorList>
    </citation>
    <scope>NUCLEOTIDE SEQUENCE [LARGE SCALE GENOMIC DNA]</scope>
    <source>
        <strain evidence="7">B10K-DU-001-78</strain>
        <tissue evidence="7">Muscle</tissue>
    </source>
</reference>
<dbReference type="InterPro" id="IPR008952">
    <property type="entry name" value="Tetraspanin_EC2_sf"/>
</dbReference>
<feature type="transmembrane region" description="Helical" evidence="6">
    <location>
        <begin position="9"/>
        <end position="29"/>
    </location>
</feature>
<comment type="similarity">
    <text evidence="2 6">Belongs to the tetraspanin (TM4SF) family.</text>
</comment>
<sequence>FARYLLKFLGYIFWCSAAAVAFGGLPMILTYSNYRPLFQESLLSLCGWLAVAAAITLLPTGLLAMSVSAKRSRCKQGALMYLLLVLLCLVTSSAVLAQFYSLQIASELKTTMGYLVSQYNGTPSKDPGDAVMDMVQRRLQCCGVQNYTEWLKTTAPSWHLPAERPHVPESCCKERHSDCTGDLNHLDQIFQEGCLKKLEDWFDFYMLYVFWCCVVLSVLGLVTIFINGLLMRHESFHSLQFL</sequence>
<comment type="caution">
    <text evidence="7">The sequence shown here is derived from an EMBL/GenBank/DDBJ whole genome shotgun (WGS) entry which is preliminary data.</text>
</comment>
<keyword evidence="4 6" id="KW-1133">Transmembrane helix</keyword>
<evidence type="ECO:0000313" key="7">
    <source>
        <dbReference type="EMBL" id="NXN17097.1"/>
    </source>
</evidence>
<dbReference type="Pfam" id="PF00335">
    <property type="entry name" value="Tetraspanin"/>
    <property type="match status" value="1"/>
</dbReference>
<protein>
    <recommendedName>
        <fullName evidence="6">Tetraspanin</fullName>
    </recommendedName>
</protein>
<dbReference type="InterPro" id="IPR018499">
    <property type="entry name" value="Tetraspanin/Peripherin"/>
</dbReference>
<keyword evidence="3 6" id="KW-0812">Transmembrane</keyword>
<evidence type="ECO:0000256" key="4">
    <source>
        <dbReference type="ARBA" id="ARBA00022989"/>
    </source>
</evidence>
<dbReference type="InterPro" id="IPR000301">
    <property type="entry name" value="Tetraspanin_animals"/>
</dbReference>
<evidence type="ECO:0000256" key="1">
    <source>
        <dbReference type="ARBA" id="ARBA00004141"/>
    </source>
</evidence>